<comment type="caution">
    <text evidence="8">The sequence shown here is derived from an EMBL/GenBank/DDBJ whole genome shotgun (WGS) entry which is preliminary data.</text>
</comment>
<dbReference type="CDD" id="cd05528">
    <property type="entry name" value="Bromo_AAA"/>
    <property type="match status" value="1"/>
</dbReference>
<dbReference type="GO" id="GO:0016887">
    <property type="term" value="F:ATP hydrolysis activity"/>
    <property type="evidence" value="ECO:0007669"/>
    <property type="project" value="InterPro"/>
</dbReference>
<dbReference type="Pfam" id="PF00004">
    <property type="entry name" value="AAA"/>
    <property type="match status" value="1"/>
</dbReference>
<feature type="region of interest" description="Disordered" evidence="6">
    <location>
        <begin position="907"/>
        <end position="930"/>
    </location>
</feature>
<dbReference type="GO" id="GO:0042393">
    <property type="term" value="F:histone binding"/>
    <property type="evidence" value="ECO:0007669"/>
    <property type="project" value="TreeGrafter"/>
</dbReference>
<feature type="compositionally biased region" description="Basic residues" evidence="6">
    <location>
        <begin position="32"/>
        <end position="42"/>
    </location>
</feature>
<evidence type="ECO:0000256" key="6">
    <source>
        <dbReference type="SAM" id="MobiDB-lite"/>
    </source>
</evidence>
<dbReference type="Gene3D" id="1.20.920.10">
    <property type="entry name" value="Bromodomain-like"/>
    <property type="match status" value="1"/>
</dbReference>
<keyword evidence="4 5" id="KW-0103">Bromodomain</keyword>
<proteinExistence type="inferred from homology"/>
<evidence type="ECO:0000313" key="9">
    <source>
        <dbReference type="Proteomes" id="UP001075354"/>
    </source>
</evidence>
<dbReference type="Proteomes" id="UP001075354">
    <property type="component" value="Chromosome 13"/>
</dbReference>
<dbReference type="PANTHER" id="PTHR23069:SF0">
    <property type="entry name" value="TAT-BINDING HOMOLOG 7"/>
    <property type="match status" value="1"/>
</dbReference>
<feature type="compositionally biased region" description="Acidic residues" evidence="6">
    <location>
        <begin position="60"/>
        <end position="70"/>
    </location>
</feature>
<comment type="similarity">
    <text evidence="1">Belongs to the AAA ATPase family.</text>
</comment>
<gene>
    <name evidence="8" type="ORF">ONE63_003324</name>
</gene>
<keyword evidence="9" id="KW-1185">Reference proteome</keyword>
<dbReference type="InterPro" id="IPR018359">
    <property type="entry name" value="Bromodomain_CS"/>
</dbReference>
<feature type="domain" description="Bromo" evidence="7">
    <location>
        <begin position="964"/>
        <end position="1034"/>
    </location>
</feature>
<feature type="compositionally biased region" description="Polar residues" evidence="6">
    <location>
        <begin position="1114"/>
        <end position="1123"/>
    </location>
</feature>
<dbReference type="InterPro" id="IPR027417">
    <property type="entry name" value="P-loop_NTPase"/>
</dbReference>
<dbReference type="InterPro" id="IPR041569">
    <property type="entry name" value="AAA_lid_3"/>
</dbReference>
<keyword evidence="2" id="KW-0547">Nucleotide-binding</keyword>
<feature type="compositionally biased region" description="Acidic residues" evidence="6">
    <location>
        <begin position="219"/>
        <end position="231"/>
    </location>
</feature>
<reference evidence="8" key="1">
    <citation type="submission" date="2022-12" db="EMBL/GenBank/DDBJ databases">
        <title>Chromosome-level genome assembly of the bean flower thrips Megalurothrips usitatus.</title>
        <authorList>
            <person name="Ma L."/>
            <person name="Liu Q."/>
            <person name="Li H."/>
            <person name="Cai W."/>
        </authorList>
    </citation>
    <scope>NUCLEOTIDE SEQUENCE</scope>
    <source>
        <strain evidence="8">Cailab_2022a</strain>
    </source>
</reference>
<dbReference type="InterPro" id="IPR045199">
    <property type="entry name" value="ATAD2-like"/>
</dbReference>
<organism evidence="8 9">
    <name type="scientific">Megalurothrips usitatus</name>
    <name type="common">bean blossom thrips</name>
    <dbReference type="NCBI Taxonomy" id="439358"/>
    <lineage>
        <taxon>Eukaryota</taxon>
        <taxon>Metazoa</taxon>
        <taxon>Ecdysozoa</taxon>
        <taxon>Arthropoda</taxon>
        <taxon>Hexapoda</taxon>
        <taxon>Insecta</taxon>
        <taxon>Pterygota</taxon>
        <taxon>Neoptera</taxon>
        <taxon>Paraneoptera</taxon>
        <taxon>Thysanoptera</taxon>
        <taxon>Terebrantia</taxon>
        <taxon>Thripoidea</taxon>
        <taxon>Thripidae</taxon>
        <taxon>Megalurothrips</taxon>
    </lineage>
</organism>
<evidence type="ECO:0000256" key="5">
    <source>
        <dbReference type="PROSITE-ProRule" id="PRU00035"/>
    </source>
</evidence>
<sequence>MHFIWSYCLQIRFEDSDKDDEDLEPEPTWQSRVRRHPKRSRRASIQYNTSLSRRSRTVCDDSESGEESNSDDSIFRTSRRSRSSRTARRVARTERLHSGDHAETSNDHIDMGLADELAQQEEDGVRRSSRRRSHPPSWLVGDQTVRGYPNYNQNAKESPEKANLVRASRSRDHLNTDHNASQRDTPLSLRSQKLAVKQEKKEDEDGEEEDETQPKETVEAEGETAEGEAAVEENGNVSTAEEDDGVKETTRRTRRRGAKDSSHHDENFPDMYSRVKRVRRQTSRFSHPDNRSRPTNTDGGMTSQTQSSSGSDESDSEQGEPSRRSSVRQSTRRTYQLRVNKPTIDRFQAEPVQRPQRSFQKVLSKTILRHLGRRPKSRFAPDSSSSSDGEQARYDKKKPHSRYYHPKDSVKVGGPMHTKDGRPATLADIDPMALDTSIRFKDVGGLEEHIHCLQEMVVFPMLYKDVFEKFHITPPKGVLFHGPPGTGKTLMARALANECSQGDRKVSFFMRKGADCLCKWVGESERQLRLLFEQAYQMKPSIIFFDEIDGLAPVRSSKQDQIHASIVSTLLALMDGLDNRGDVIVIGATNRVDAIDPALRRPGRFDRELYFPLPACKERQEILRIHVSKWNSKPEDSVLNKLAEQSSGYCGSDLRALCSESVIQALRRTYPQIYKSNQRLLLDSNKVQVGCEDFAIARSNIVPAAHRISPSPAHKLPTFLEPLLIRQLEKVMVQLKEVFPHGASRDKNILHTVHRPRLLILGSSQEQAQTTHLAPALLHRIEHIPVFTLDLGTMYEVSARSPEETVSQVFQEARRNPPSVVYLPGLGQWWDLVPHTVQSVFLMHLQKLDMNSPVLILATSDAELKELPSELCTIFSGYRDELFTITNPSDKEREHFFSSLLLEKPLLPPSPPKPTEDTWEELPVAPPPEPAKLTEDELKKLYAREEHTLRELRIFLREVCAKLARNRLFFMFTKPVDVEEAPDYYDIIEKPMDLESMMTRIDQHHYVCAKDFLDDIDLICRNALEYNPDRDQADKLIRHRACFLRDTAYALIKAEMDTDFEDRCQAISADRKKRKGSPSRYAPAPEFIHTASSPCVKVQAANGNKEEISRVNGDLSSHSSVASHNGAPPSGRKRRPSSWSRGFIKSKTKKKKIEDPTSEKQDANASS</sequence>
<name>A0AAV7X7Q3_9NEOP</name>
<dbReference type="SMART" id="SM00297">
    <property type="entry name" value="BROMO"/>
    <property type="match status" value="1"/>
</dbReference>
<dbReference type="InterPro" id="IPR036427">
    <property type="entry name" value="Bromodomain-like_sf"/>
</dbReference>
<dbReference type="GO" id="GO:0003682">
    <property type="term" value="F:chromatin binding"/>
    <property type="evidence" value="ECO:0007669"/>
    <property type="project" value="TreeGrafter"/>
</dbReference>
<dbReference type="PROSITE" id="PS50014">
    <property type="entry name" value="BROMODOMAIN_2"/>
    <property type="match status" value="1"/>
</dbReference>
<dbReference type="GO" id="GO:0005524">
    <property type="term" value="F:ATP binding"/>
    <property type="evidence" value="ECO:0007669"/>
    <property type="project" value="UniProtKB-KW"/>
</dbReference>
<dbReference type="FunFam" id="3.40.50.300:FF:000061">
    <property type="entry name" value="ATPase family, AAA domain-containing 2"/>
    <property type="match status" value="1"/>
</dbReference>
<dbReference type="PRINTS" id="PR00503">
    <property type="entry name" value="BROMODOMAIN"/>
</dbReference>
<feature type="region of interest" description="Disordered" evidence="6">
    <location>
        <begin position="16"/>
        <end position="419"/>
    </location>
</feature>
<dbReference type="GO" id="GO:0045815">
    <property type="term" value="P:transcription initiation-coupled chromatin remodeling"/>
    <property type="evidence" value="ECO:0007669"/>
    <property type="project" value="TreeGrafter"/>
</dbReference>
<feature type="compositionally biased region" description="Basic residues" evidence="6">
    <location>
        <begin position="367"/>
        <end position="377"/>
    </location>
</feature>
<dbReference type="InterPro" id="IPR003959">
    <property type="entry name" value="ATPase_AAA_core"/>
</dbReference>
<feature type="compositionally biased region" description="Basic and acidic residues" evidence="6">
    <location>
        <begin position="258"/>
        <end position="267"/>
    </location>
</feature>
<dbReference type="Pfam" id="PF17862">
    <property type="entry name" value="AAA_lid_3"/>
    <property type="match status" value="1"/>
</dbReference>
<dbReference type="InterPro" id="IPR003593">
    <property type="entry name" value="AAA+_ATPase"/>
</dbReference>
<feature type="compositionally biased region" description="Polar residues" evidence="6">
    <location>
        <begin position="177"/>
        <end position="191"/>
    </location>
</feature>
<evidence type="ECO:0000256" key="4">
    <source>
        <dbReference type="ARBA" id="ARBA00023117"/>
    </source>
</evidence>
<dbReference type="InterPro" id="IPR001487">
    <property type="entry name" value="Bromodomain"/>
</dbReference>
<feature type="region of interest" description="Disordered" evidence="6">
    <location>
        <begin position="1113"/>
        <end position="1167"/>
    </location>
</feature>
<dbReference type="Pfam" id="PF00439">
    <property type="entry name" value="Bromodomain"/>
    <property type="match status" value="1"/>
</dbReference>
<evidence type="ECO:0000256" key="2">
    <source>
        <dbReference type="ARBA" id="ARBA00022741"/>
    </source>
</evidence>
<feature type="compositionally biased region" description="Low complexity" evidence="6">
    <location>
        <begin position="297"/>
        <end position="311"/>
    </location>
</feature>
<dbReference type="GO" id="GO:0006337">
    <property type="term" value="P:nucleosome disassembly"/>
    <property type="evidence" value="ECO:0007669"/>
    <property type="project" value="TreeGrafter"/>
</dbReference>
<evidence type="ECO:0000256" key="1">
    <source>
        <dbReference type="ARBA" id="ARBA00006914"/>
    </source>
</evidence>
<evidence type="ECO:0000256" key="3">
    <source>
        <dbReference type="ARBA" id="ARBA00022840"/>
    </source>
</evidence>
<dbReference type="PROSITE" id="PS00674">
    <property type="entry name" value="AAA"/>
    <property type="match status" value="1"/>
</dbReference>
<evidence type="ECO:0000259" key="7">
    <source>
        <dbReference type="PROSITE" id="PS50014"/>
    </source>
</evidence>
<dbReference type="Gene3D" id="1.10.8.60">
    <property type="match status" value="1"/>
</dbReference>
<feature type="compositionally biased region" description="Basic and acidic residues" evidence="6">
    <location>
        <begin position="91"/>
        <end position="110"/>
    </location>
</feature>
<dbReference type="PROSITE" id="PS00633">
    <property type="entry name" value="BROMODOMAIN_1"/>
    <property type="match status" value="1"/>
</dbReference>
<feature type="compositionally biased region" description="Acidic residues" evidence="6">
    <location>
        <begin position="16"/>
        <end position="25"/>
    </location>
</feature>
<dbReference type="EMBL" id="JAPTSV010000013">
    <property type="protein sequence ID" value="KAJ1521681.1"/>
    <property type="molecule type" value="Genomic_DNA"/>
</dbReference>
<dbReference type="GO" id="GO:0006334">
    <property type="term" value="P:nucleosome assembly"/>
    <property type="evidence" value="ECO:0007669"/>
    <property type="project" value="TreeGrafter"/>
</dbReference>
<feature type="compositionally biased region" description="Basic residues" evidence="6">
    <location>
        <begin position="395"/>
        <end position="404"/>
    </location>
</feature>
<dbReference type="AlphaFoldDB" id="A0AAV7X7Q3"/>
<dbReference type="PANTHER" id="PTHR23069">
    <property type="entry name" value="AAA DOMAIN-CONTAINING"/>
    <property type="match status" value="1"/>
</dbReference>
<protein>
    <recommendedName>
        <fullName evidence="7">Bromo domain-containing protein</fullName>
    </recommendedName>
</protein>
<dbReference type="SMART" id="SM00382">
    <property type="entry name" value="AAA"/>
    <property type="match status" value="1"/>
</dbReference>
<feature type="compositionally biased region" description="Basic residues" evidence="6">
    <location>
        <begin position="77"/>
        <end position="90"/>
    </location>
</feature>
<dbReference type="GO" id="GO:0005634">
    <property type="term" value="C:nucleus"/>
    <property type="evidence" value="ECO:0007669"/>
    <property type="project" value="TreeGrafter"/>
</dbReference>
<dbReference type="SUPFAM" id="SSF52540">
    <property type="entry name" value="P-loop containing nucleoside triphosphate hydrolases"/>
    <property type="match status" value="2"/>
</dbReference>
<accession>A0AAV7X7Q3</accession>
<keyword evidence="3" id="KW-0067">ATP-binding</keyword>
<dbReference type="SUPFAM" id="SSF47370">
    <property type="entry name" value="Bromodomain"/>
    <property type="match status" value="1"/>
</dbReference>
<feature type="compositionally biased region" description="Basic and acidic residues" evidence="6">
    <location>
        <begin position="1152"/>
        <end position="1167"/>
    </location>
</feature>
<dbReference type="Gene3D" id="3.40.50.300">
    <property type="entry name" value="P-loop containing nucleotide triphosphate hydrolases"/>
    <property type="match status" value="1"/>
</dbReference>
<dbReference type="InterPro" id="IPR003960">
    <property type="entry name" value="ATPase_AAA_CS"/>
</dbReference>
<evidence type="ECO:0000313" key="8">
    <source>
        <dbReference type="EMBL" id="KAJ1521681.1"/>
    </source>
</evidence>